<keyword evidence="2" id="KW-1185">Reference proteome</keyword>
<proteinExistence type="predicted"/>
<dbReference type="PANTHER" id="PTHR34131:SF2">
    <property type="entry name" value="FAMILY PROTEIN, PUTATIVE (DUF1997)-RELATED"/>
    <property type="match status" value="1"/>
</dbReference>
<dbReference type="Proteomes" id="UP000228380">
    <property type="component" value="Chromosome 7"/>
</dbReference>
<evidence type="ECO:0000313" key="2">
    <source>
        <dbReference type="Proteomes" id="UP000228380"/>
    </source>
</evidence>
<feature type="region of interest" description="Disordered" evidence="1">
    <location>
        <begin position="1"/>
        <end position="26"/>
    </location>
</feature>
<dbReference type="Pfam" id="PF09366">
    <property type="entry name" value="DUF1997"/>
    <property type="match status" value="1"/>
</dbReference>
<feature type="compositionally biased region" description="Basic residues" evidence="1">
    <location>
        <begin position="1"/>
        <end position="10"/>
    </location>
</feature>
<name>A0A8B9AM71_PHODC</name>
<evidence type="ECO:0000256" key="1">
    <source>
        <dbReference type="SAM" id="MobiDB-lite"/>
    </source>
</evidence>
<reference evidence="3" key="2">
    <citation type="submission" date="2025-08" db="UniProtKB">
        <authorList>
            <consortium name="RefSeq"/>
        </authorList>
    </citation>
    <scope>IDENTIFICATION</scope>
    <source>
        <tissue evidence="3">Young leaves</tissue>
    </source>
</reference>
<dbReference type="InterPro" id="IPR018971">
    <property type="entry name" value="DUF1997"/>
</dbReference>
<sequence length="181" mass="20651">MNWDSRRRRRCETVTKAENPGGDELGARTRTAYLSARRKERIELPDYGGPITFSDFVNHPSGVEALLNTRALHSFRPLDSNTYRCTLQKIQFLKFEVAPVLDLRVTPTREGCTVEMVDCRFEGSETVEQQNHAFSGTSSHCHTVISQPNIYMGKEMVLSRSKFSLTLMFMFHLPFQLTAAD</sequence>
<dbReference type="PANTHER" id="PTHR34131">
    <property type="entry name" value="(RAP ANNOTATION RELEASE2) GALACTOSE-BINDING LIKE DOMAIN CONTAINING PROTEIN"/>
    <property type="match status" value="1"/>
</dbReference>
<dbReference type="OrthoDB" id="1933789at2759"/>
<reference evidence="2" key="1">
    <citation type="journal article" date="2019" name="Nat. Commun.">
        <title>Genome-wide association mapping of date palm fruit traits.</title>
        <authorList>
            <person name="Hazzouri K.M."/>
            <person name="Gros-Balthazard M."/>
            <person name="Flowers J.M."/>
            <person name="Copetti D."/>
            <person name="Lemansour A."/>
            <person name="Lebrun M."/>
            <person name="Masmoudi K."/>
            <person name="Ferrand S."/>
            <person name="Dhar M.I."/>
            <person name="Fresquez Z.A."/>
            <person name="Rosas U."/>
            <person name="Zhang J."/>
            <person name="Talag J."/>
            <person name="Lee S."/>
            <person name="Kudrna D."/>
            <person name="Powell R.F."/>
            <person name="Leitch I.J."/>
            <person name="Krueger R.R."/>
            <person name="Wing R.A."/>
            <person name="Amiri K.M.A."/>
            <person name="Purugganan M.D."/>
        </authorList>
    </citation>
    <scope>NUCLEOTIDE SEQUENCE [LARGE SCALE GENOMIC DNA]</scope>
    <source>
        <strain evidence="2">cv. Khalas</strain>
    </source>
</reference>
<evidence type="ECO:0000313" key="3">
    <source>
        <dbReference type="RefSeq" id="XP_038984404.1"/>
    </source>
</evidence>
<dbReference type="GeneID" id="120111418"/>
<protein>
    <submittedName>
        <fullName evidence="3">Uncharacterized protein LOC120111418</fullName>
    </submittedName>
</protein>
<accession>A0A8B9AM71</accession>
<dbReference type="RefSeq" id="XP_038984404.1">
    <property type="nucleotide sequence ID" value="XM_039128476.1"/>
</dbReference>
<dbReference type="KEGG" id="pda:120111418"/>
<gene>
    <name evidence="3" type="primary">LOC120111418</name>
</gene>
<dbReference type="AlphaFoldDB" id="A0A8B9AM71"/>
<organism evidence="2 3">
    <name type="scientific">Phoenix dactylifera</name>
    <name type="common">Date palm</name>
    <dbReference type="NCBI Taxonomy" id="42345"/>
    <lineage>
        <taxon>Eukaryota</taxon>
        <taxon>Viridiplantae</taxon>
        <taxon>Streptophyta</taxon>
        <taxon>Embryophyta</taxon>
        <taxon>Tracheophyta</taxon>
        <taxon>Spermatophyta</taxon>
        <taxon>Magnoliopsida</taxon>
        <taxon>Liliopsida</taxon>
        <taxon>Arecaceae</taxon>
        <taxon>Coryphoideae</taxon>
        <taxon>Phoeniceae</taxon>
        <taxon>Phoenix</taxon>
    </lineage>
</organism>